<dbReference type="Proteomes" id="UP000308891">
    <property type="component" value="Unassembled WGS sequence"/>
</dbReference>
<dbReference type="PANTHER" id="PTHR12526">
    <property type="entry name" value="GLYCOSYLTRANSFERASE"/>
    <property type="match status" value="1"/>
</dbReference>
<evidence type="ECO:0000256" key="1">
    <source>
        <dbReference type="ARBA" id="ARBA00022676"/>
    </source>
</evidence>
<dbReference type="AlphaFoldDB" id="A0A4T0UJM2"/>
<dbReference type="CDD" id="cd03801">
    <property type="entry name" value="GT4_PimA-like"/>
    <property type="match status" value="1"/>
</dbReference>
<reference evidence="3 4" key="1">
    <citation type="submission" date="2019-04" db="EMBL/GenBank/DDBJ databases">
        <title>Crenobacter sp. nov.</title>
        <authorList>
            <person name="Shi S."/>
        </authorList>
    </citation>
    <scope>NUCLEOTIDE SEQUENCE [LARGE SCALE GENOMIC DNA]</scope>
    <source>
        <strain evidence="3 4">GY 70310</strain>
    </source>
</reference>
<keyword evidence="1" id="KW-0328">Glycosyltransferase</keyword>
<dbReference type="Pfam" id="PF13692">
    <property type="entry name" value="Glyco_trans_1_4"/>
    <property type="match status" value="1"/>
</dbReference>
<dbReference type="GO" id="GO:0016757">
    <property type="term" value="F:glycosyltransferase activity"/>
    <property type="evidence" value="ECO:0007669"/>
    <property type="project" value="UniProtKB-KW"/>
</dbReference>
<sequence length="793" mass="88039">MSNESSAAFDFDSDFYLSAYPDIAESGVDPVEHYLRHGRHEGRKPKAPSIVFQGSMEAEFDPARENILVVSHEASRTGAPILSFNLVRILKRQYNVVVLLLGGGPLVSAFRREGAVVMGPCDIRNDLLSADLLLGKLFSKRKFKFALVNSIESRVVLPTLARHFIPSLTLFHEFAAYTRPHDAFRQALFWSGEAVFSAKITLQSVLDQYPDLVGNRFAQILPQGQCLLPQEMIDEKSRISERGKLLRAMRPNLKGEQPFLVLGAGSVQMRKGVDLFIECAARVIRARPNKSIRFVWIGKGYDPDHDANYSVYLADQLGRSGLTQYVTFIDETSEMDAVYQSADLLLLTSRLDPLPNVAIDALTEGLPVMCFEKASGIADILVEGGLKEDCVAEYLDTQALADKILHLLEDPTRFQDVAARSKQLAASTFDMERYVHELEKLVEVAAKQSEQEARDVAEILRSNLLDQDYCSPPHHRSRSPEEAVRAYVRAWASGIGRRNPFPGFNPGIYLERHGVSAEGVEPLADYLRVGAPAGPWRLPVIRDTDECLTHIGKARVALHLHVFYPDLLAEMLERLGRNAIRPDLFVSVPADRSVEDVARQLESYSGKVVAIETVPNRGRDIAPFLTAFGPRIAASYDFIGHLHTKKSVDIKDASVGAAWNRFLLENLLGGKSGAMMDRILGVMSNTPSIGMVFPDDPNVVGWSANKPFATSLAGRLGIKDLPEHFVFPVGTMFWARVDALKHFWALGLEWNDYPEEPLPYDGSMLHALERLFPLGLAESANQCALTNVTGMSR</sequence>
<keyword evidence="2 3" id="KW-0808">Transferase</keyword>
<dbReference type="EMBL" id="STGJ01000027">
    <property type="protein sequence ID" value="TIC78511.1"/>
    <property type="molecule type" value="Genomic_DNA"/>
</dbReference>
<proteinExistence type="predicted"/>
<accession>A0A4T0UJM2</accession>
<dbReference type="OrthoDB" id="9816564at2"/>
<dbReference type="Gene3D" id="3.40.50.2000">
    <property type="entry name" value="Glycogen Phosphorylase B"/>
    <property type="match status" value="1"/>
</dbReference>
<dbReference type="SUPFAM" id="SSF53756">
    <property type="entry name" value="UDP-Glycosyltransferase/glycogen phosphorylase"/>
    <property type="match status" value="1"/>
</dbReference>
<dbReference type="PANTHER" id="PTHR12526:SF629">
    <property type="entry name" value="TEICHURONIC ACID BIOSYNTHESIS GLYCOSYLTRANSFERASE TUAH-RELATED"/>
    <property type="match status" value="1"/>
</dbReference>
<dbReference type="Pfam" id="PF05045">
    <property type="entry name" value="RgpF"/>
    <property type="match status" value="1"/>
</dbReference>
<evidence type="ECO:0000313" key="4">
    <source>
        <dbReference type="Proteomes" id="UP000308891"/>
    </source>
</evidence>
<protein>
    <submittedName>
        <fullName evidence="3">Glycosyltransferase</fullName>
    </submittedName>
</protein>
<name>A0A4T0UJM2_9NEIS</name>
<comment type="caution">
    <text evidence="3">The sequence shown here is derived from an EMBL/GenBank/DDBJ whole genome shotgun (WGS) entry which is preliminary data.</text>
</comment>
<evidence type="ECO:0000256" key="2">
    <source>
        <dbReference type="ARBA" id="ARBA00022679"/>
    </source>
</evidence>
<keyword evidence="4" id="KW-1185">Reference proteome</keyword>
<evidence type="ECO:0000313" key="3">
    <source>
        <dbReference type="EMBL" id="TIC78511.1"/>
    </source>
</evidence>
<gene>
    <name evidence="3" type="ORF">E5K04_15950</name>
</gene>
<dbReference type="InterPro" id="IPR007739">
    <property type="entry name" value="RgpF"/>
</dbReference>
<organism evidence="3 4">
    <name type="scientific">Crenobacter intestini</name>
    <dbReference type="NCBI Taxonomy" id="2563443"/>
    <lineage>
        <taxon>Bacteria</taxon>
        <taxon>Pseudomonadati</taxon>
        <taxon>Pseudomonadota</taxon>
        <taxon>Betaproteobacteria</taxon>
        <taxon>Neisseriales</taxon>
        <taxon>Neisseriaceae</taxon>
        <taxon>Crenobacter</taxon>
    </lineage>
</organism>